<sequence length="556" mass="62817">MKKLVCAALALTAMVVSFKLLRPSSSIEGSGSFSSLNKNKYAPLKLPAFPKTGLNQFNSPAEVANFLESYHERKVFAWEPGYPIYIPAFDSFNRPYFRSHERSQTAPLASGFKKYQHGVWMDLPFDISAVKKHFPNSTVDEIASMNRQDLIWDPKMAVFDKDDILYSVVRIKTKDSANKHYVLMYSKDHGTTWKSQVLLSSSTLPEWYDLERPYTSKPLPGPPAFLYFQASGKVSGYESGFEYWQGTVGTLTLQTTSFDKNGELVADTPLTLSTTAQPIGYRSGSAVKLLRSGDKYFVVWLEATLDHKLERNQRGRPTNTVPDKNGNPYSGIWVAEYDIKSGLIRKKEILKTWPLNDNHNQPGIVRSSQGILHVIGGSHGGHFTYTSSTKADSIDTWSAPQFVNTTDSGYSANFNIPGVPGGSQTYVSFIIDSKDKLHVAYRLWAYDKSLFDFEYFGALAYQTAELASESNLYKWSAPKILVYPNAQEYTHFYQVMTIDRRDHLYLEYSQMRPYAPYYFKTPSGEAINTSAMQNSALLKTSDGGHSWHLVEDEDFR</sequence>
<protein>
    <submittedName>
        <fullName evidence="2">Uncharacterized protein</fullName>
    </submittedName>
</protein>
<accession>A0A150WUR6</accession>
<evidence type="ECO:0000256" key="1">
    <source>
        <dbReference type="SAM" id="SignalP"/>
    </source>
</evidence>
<feature type="chain" id="PRO_5007573470" evidence="1">
    <location>
        <begin position="19"/>
        <end position="556"/>
    </location>
</feature>
<keyword evidence="1" id="KW-0732">Signal</keyword>
<name>A0A150WUR6_BDEBC</name>
<proteinExistence type="predicted"/>
<gene>
    <name evidence="2" type="ORF">AZI85_14020</name>
</gene>
<dbReference type="OrthoDB" id="223410at2"/>
<dbReference type="EMBL" id="LUKF01000002">
    <property type="protein sequence ID" value="KYG70257.1"/>
    <property type="molecule type" value="Genomic_DNA"/>
</dbReference>
<organism evidence="2 3">
    <name type="scientific">Bdellovibrio bacteriovorus</name>
    <dbReference type="NCBI Taxonomy" id="959"/>
    <lineage>
        <taxon>Bacteria</taxon>
        <taxon>Pseudomonadati</taxon>
        <taxon>Bdellovibrionota</taxon>
        <taxon>Bdellovibrionia</taxon>
        <taxon>Bdellovibrionales</taxon>
        <taxon>Pseudobdellovibrionaceae</taxon>
        <taxon>Bdellovibrio</taxon>
    </lineage>
</organism>
<feature type="signal peptide" evidence="1">
    <location>
        <begin position="1"/>
        <end position="18"/>
    </location>
</feature>
<dbReference type="Proteomes" id="UP000075391">
    <property type="component" value="Unassembled WGS sequence"/>
</dbReference>
<dbReference type="AlphaFoldDB" id="A0A150WUR6"/>
<comment type="caution">
    <text evidence="2">The sequence shown here is derived from an EMBL/GenBank/DDBJ whole genome shotgun (WGS) entry which is preliminary data.</text>
</comment>
<dbReference type="Pfam" id="PF15892">
    <property type="entry name" value="BNR_4"/>
    <property type="match status" value="1"/>
</dbReference>
<reference evidence="2 3" key="1">
    <citation type="submission" date="2016-03" db="EMBL/GenBank/DDBJ databases">
        <authorList>
            <person name="Ploux O."/>
        </authorList>
    </citation>
    <scope>NUCLEOTIDE SEQUENCE [LARGE SCALE GENOMIC DNA]</scope>
    <source>
        <strain evidence="2 3">BER2</strain>
    </source>
</reference>
<dbReference type="RefSeq" id="WP_063242740.1">
    <property type="nucleotide sequence ID" value="NZ_LUKF01000002.1"/>
</dbReference>
<evidence type="ECO:0000313" key="3">
    <source>
        <dbReference type="Proteomes" id="UP000075391"/>
    </source>
</evidence>
<dbReference type="SUPFAM" id="SSF50939">
    <property type="entry name" value="Sialidases"/>
    <property type="match status" value="1"/>
</dbReference>
<evidence type="ECO:0000313" key="2">
    <source>
        <dbReference type="EMBL" id="KYG70257.1"/>
    </source>
</evidence>
<dbReference type="InterPro" id="IPR036278">
    <property type="entry name" value="Sialidase_sf"/>
</dbReference>